<evidence type="ECO:0000313" key="6">
    <source>
        <dbReference type="EMBL" id="UQS83223.1"/>
    </source>
</evidence>
<dbReference type="Proteomes" id="UP000831947">
    <property type="component" value="Chromosome"/>
</dbReference>
<keyword evidence="3 5" id="KW-0777">Teichoic acid biosynthesis</keyword>
<dbReference type="EC" id="2.4.1.187" evidence="5"/>
<sequence>MNQKITILDLPFINTTQEKFNQELVKRLQKKLNTFIVTANPEIAVYAHDNPAYKQLIQQADYITPDGIGIVKASQMLNKPLTERITGFDTLTSLLEIANNHSLKIYLLGAKPEIIQQTVQNIQQKYTNLQLVGYNDGYFTDKQPIVADIKEKQPNIVAVALGYPKQEEFIARNRNISDAVWIGVGGSFDVLSGKVKRAPKIFQDLHLEWFYRFATHPTRLKRIKVLPRFIKLVKKEQH</sequence>
<gene>
    <name evidence="6" type="ORF">MOO47_05450</name>
</gene>
<dbReference type="PANTHER" id="PTHR34136">
    <property type="match status" value="1"/>
</dbReference>
<evidence type="ECO:0000256" key="2">
    <source>
        <dbReference type="ARBA" id="ARBA00022679"/>
    </source>
</evidence>
<comment type="catalytic activity">
    <reaction evidence="5">
        <text>UDP-N-acetyl-alpha-D-mannosamine + N-acetyl-alpha-D-glucosaminyl-di-trans,octa-cis-undecaprenyl diphosphate = N-acetyl-beta-D-mannosaminyl-(1-&gt;4)-N-acetyl-alpha-D-glucosaminyl di-trans,octa-cis-undecaprenyl diphosphate + UDP + H(+)</text>
        <dbReference type="Rhea" id="RHEA:16053"/>
        <dbReference type="ChEBI" id="CHEBI:15378"/>
        <dbReference type="ChEBI" id="CHEBI:58223"/>
        <dbReference type="ChEBI" id="CHEBI:62959"/>
        <dbReference type="ChEBI" id="CHEBI:68623"/>
        <dbReference type="ChEBI" id="CHEBI:132210"/>
        <dbReference type="EC" id="2.4.1.187"/>
    </reaction>
</comment>
<dbReference type="RefSeq" id="WP_249512449.1">
    <property type="nucleotide sequence ID" value="NZ_CP093365.1"/>
</dbReference>
<dbReference type="NCBIfam" id="TIGR00696">
    <property type="entry name" value="wecG_tagA_cpsF"/>
    <property type="match status" value="1"/>
</dbReference>
<keyword evidence="2 5" id="KW-0808">Transferase</keyword>
<keyword evidence="7" id="KW-1185">Reference proteome</keyword>
<evidence type="ECO:0000313" key="7">
    <source>
        <dbReference type="Proteomes" id="UP000831947"/>
    </source>
</evidence>
<accession>A0ABY4PBT2</accession>
<keyword evidence="4 5" id="KW-0961">Cell wall biogenesis/degradation</keyword>
<evidence type="ECO:0000256" key="4">
    <source>
        <dbReference type="ARBA" id="ARBA00023316"/>
    </source>
</evidence>
<dbReference type="HAMAP" id="MF_02070">
    <property type="entry name" value="TagA_TarA"/>
    <property type="match status" value="1"/>
</dbReference>
<dbReference type="Pfam" id="PF03808">
    <property type="entry name" value="Glyco_tran_WecG"/>
    <property type="match status" value="1"/>
</dbReference>
<protein>
    <recommendedName>
        <fullName evidence="5">N-acetylglucosaminyldiphosphoundecaprenol N-acetyl-beta-D-mannosaminyltransferase</fullName>
        <ecNumber evidence="5">2.4.1.187</ecNumber>
    </recommendedName>
    <alternativeName>
        <fullName evidence="5">N-acetylmannosaminyltransferase</fullName>
    </alternativeName>
    <alternativeName>
        <fullName evidence="5">UDP-N-acetylmannosamine transferase</fullName>
    </alternativeName>
    <alternativeName>
        <fullName evidence="5">UDP-N-acetylmannosamine:N-acetylglucosaminyl pyrophosphorylundecaprenol N-acetylmannosaminyltransferase</fullName>
    </alternativeName>
</protein>
<dbReference type="PANTHER" id="PTHR34136:SF1">
    <property type="entry name" value="UDP-N-ACETYL-D-MANNOSAMINURONIC ACID TRANSFERASE"/>
    <property type="match status" value="1"/>
</dbReference>
<keyword evidence="1 5" id="KW-0328">Glycosyltransferase</keyword>
<evidence type="ECO:0000256" key="1">
    <source>
        <dbReference type="ARBA" id="ARBA00022676"/>
    </source>
</evidence>
<comment type="similarity">
    <text evidence="5">Belongs to the glycosyltransferase 26 family. TagA/TarA subfamily.</text>
</comment>
<name>A0ABY4PBT2_9LACO</name>
<organism evidence="6 7">
    <name type="scientific">Bombilactobacillus thymidiniphilus</name>
    <dbReference type="NCBI Taxonomy" id="2923363"/>
    <lineage>
        <taxon>Bacteria</taxon>
        <taxon>Bacillati</taxon>
        <taxon>Bacillota</taxon>
        <taxon>Bacilli</taxon>
        <taxon>Lactobacillales</taxon>
        <taxon>Lactobacillaceae</taxon>
        <taxon>Bombilactobacillus</taxon>
    </lineage>
</organism>
<dbReference type="CDD" id="cd06533">
    <property type="entry name" value="Glyco_transf_WecG_TagA"/>
    <property type="match status" value="1"/>
</dbReference>
<comment type="function">
    <text evidence="5">Catalyzes the conversion of GlcNAc-PP-undecaprenol into ManNAc-GlcNAc-PP-undecaprenol, the first committed lipid intermediate in the de novo synthesis of teichoic acid.</text>
</comment>
<evidence type="ECO:0000256" key="3">
    <source>
        <dbReference type="ARBA" id="ARBA00022944"/>
    </source>
</evidence>
<proteinExistence type="inferred from homology"/>
<dbReference type="InterPro" id="IPR004629">
    <property type="entry name" value="WecG_TagA_CpsF"/>
</dbReference>
<comment type="pathway">
    <text evidence="5">Cell wall biogenesis; teichoic acid biosynthesis.</text>
</comment>
<dbReference type="InterPro" id="IPR034714">
    <property type="entry name" value="TagA_TarA"/>
</dbReference>
<dbReference type="EMBL" id="CP093365">
    <property type="protein sequence ID" value="UQS83223.1"/>
    <property type="molecule type" value="Genomic_DNA"/>
</dbReference>
<evidence type="ECO:0000256" key="5">
    <source>
        <dbReference type="HAMAP-Rule" id="MF_02070"/>
    </source>
</evidence>
<reference evidence="6 7" key="1">
    <citation type="journal article" date="2022" name="Int. J. Syst. Evol. Microbiol.">
        <title>Apilactobacillus apisilvae sp. nov., Nicolia spurrieriana gen. nov. sp. nov., Bombilactobacillus folatiphilus sp. nov. and Bombilactobacillus thymidiniphilus sp. nov., four new lactic acid bacterial isolates from stingless bees Tetragonula carbonaria and Austroplebeia australis.</title>
        <authorList>
            <person name="Oliphant S.A."/>
            <person name="Watson-Haigh N.S."/>
            <person name="Sumby K.M."/>
            <person name="Gardner J."/>
            <person name="Groom S."/>
            <person name="Jiranek V."/>
        </authorList>
    </citation>
    <scope>NUCLEOTIDE SEQUENCE [LARGE SCALE GENOMIC DNA]</scope>
    <source>
        <strain evidence="6 7">SG4_A1</strain>
    </source>
</reference>